<evidence type="ECO:0000313" key="1">
    <source>
        <dbReference type="EMBL" id="VTS00785.1"/>
    </source>
</evidence>
<dbReference type="Proteomes" id="UP000464178">
    <property type="component" value="Chromosome"/>
</dbReference>
<dbReference type="AlphaFoldDB" id="A0A6P2DJX3"/>
<name>A0A6P2DJX3_9BACT</name>
<proteinExistence type="predicted"/>
<reference evidence="1 2" key="1">
    <citation type="submission" date="2019-05" db="EMBL/GenBank/DDBJ databases">
        <authorList>
            <consortium name="Science for Life Laboratories"/>
        </authorList>
    </citation>
    <scope>NUCLEOTIDE SEQUENCE [LARGE SCALE GENOMIC DNA]</scope>
    <source>
        <strain evidence="1">Soil9</strain>
    </source>
</reference>
<organism evidence="1 2">
    <name type="scientific">Gemmata massiliana</name>
    <dbReference type="NCBI Taxonomy" id="1210884"/>
    <lineage>
        <taxon>Bacteria</taxon>
        <taxon>Pseudomonadati</taxon>
        <taxon>Planctomycetota</taxon>
        <taxon>Planctomycetia</taxon>
        <taxon>Gemmatales</taxon>
        <taxon>Gemmataceae</taxon>
        <taxon>Gemmata</taxon>
    </lineage>
</organism>
<sequence>MSSITPLNPDDGRPGRPPKLTTALILKAAALLYEGNFRCDVARAVGIAPDTFGRWMQYGRLYPDGIYATFRRVVLSSEAQFKTRAVGAITAAAKHDPWLMLTFLERKYPQQFGKYRGELGELKRRISKREKELAELVALVREGTGSQ</sequence>
<dbReference type="EMBL" id="LR593886">
    <property type="protein sequence ID" value="VTS00785.1"/>
    <property type="molecule type" value="Genomic_DNA"/>
</dbReference>
<dbReference type="RefSeq" id="WP_162672267.1">
    <property type="nucleotide sequence ID" value="NZ_LR593886.1"/>
</dbReference>
<evidence type="ECO:0000313" key="2">
    <source>
        <dbReference type="Proteomes" id="UP000464178"/>
    </source>
</evidence>
<keyword evidence="2" id="KW-1185">Reference proteome</keyword>
<protein>
    <submittedName>
        <fullName evidence="1">Uncharacterized protein</fullName>
    </submittedName>
</protein>
<accession>A0A6P2DJX3</accession>
<dbReference type="KEGG" id="gms:SOIL9_80680"/>
<gene>
    <name evidence="1" type="ORF">SOIL9_80680</name>
</gene>